<dbReference type="RefSeq" id="WP_012934683.1">
    <property type="nucleotide sequence ID" value="NC_013739.1"/>
</dbReference>
<sequence precursor="true">MRRAAGIALLGLVLVAFGGLFDASPLYVPGVAFVLLGLLAPAWVALAAWRVQVHRELDVRRVVEDEPVPVRITVRAGELPLPVAAVEDPLLDAPLRLPTGSRARSFTVVARFSRRGRRRFAPPALVLRDPFELARRIVRGSGEEELLVLPRTSPVALAAGRGDDGRSGGIAALLGAPATDVDGVRPYREGTPAARIHWPALARGVGLMERRLRVEADARPLVVLDARGAVSRDELDAAVRAAASLVLAFARAGGGALLLPGERRPSTIAEDLAGWPAAHVRLALVEGGARTPAPALSGAGMRRGPLVYVAARRIQQLPPAARALARGSATLVVPGALSGREAVFAVAGCRGYAVSQRAVGTSAASGEAIAP</sequence>
<dbReference type="EMBL" id="CP001854">
    <property type="protein sequence ID" value="ADB51632.1"/>
    <property type="molecule type" value="Genomic_DNA"/>
</dbReference>
<keyword evidence="1" id="KW-0472">Membrane</keyword>
<accession>D3FE16</accession>
<keyword evidence="1" id="KW-1133">Transmembrane helix</keyword>
<protein>
    <submittedName>
        <fullName evidence="2">Uncharacterized protein</fullName>
    </submittedName>
</protein>
<dbReference type="AlphaFoldDB" id="D3FE16"/>
<evidence type="ECO:0000313" key="3">
    <source>
        <dbReference type="Proteomes" id="UP000008229"/>
    </source>
</evidence>
<feature type="transmembrane region" description="Helical" evidence="1">
    <location>
        <begin position="33"/>
        <end position="51"/>
    </location>
</feature>
<dbReference type="KEGG" id="cwo:Cwoe_3213"/>
<reference evidence="3" key="2">
    <citation type="submission" date="2010-01" db="EMBL/GenBank/DDBJ databases">
        <title>The complete genome of Conexibacter woesei DSM 14684.</title>
        <authorList>
            <consortium name="US DOE Joint Genome Institute (JGI-PGF)"/>
            <person name="Lucas S."/>
            <person name="Copeland A."/>
            <person name="Lapidus A."/>
            <person name="Glavina del Rio T."/>
            <person name="Dalin E."/>
            <person name="Tice H."/>
            <person name="Bruce D."/>
            <person name="Goodwin L."/>
            <person name="Pitluck S."/>
            <person name="Kyrpides N."/>
            <person name="Mavromatis K."/>
            <person name="Ivanova N."/>
            <person name="Mikhailova N."/>
            <person name="Chertkov O."/>
            <person name="Brettin T."/>
            <person name="Detter J.C."/>
            <person name="Han C."/>
            <person name="Larimer F."/>
            <person name="Land M."/>
            <person name="Hauser L."/>
            <person name="Markowitz V."/>
            <person name="Cheng J.-F."/>
            <person name="Hugenholtz P."/>
            <person name="Woyke T."/>
            <person name="Wu D."/>
            <person name="Pukall R."/>
            <person name="Steenblock K."/>
            <person name="Schneider S."/>
            <person name="Klenk H.-P."/>
            <person name="Eisen J.A."/>
        </authorList>
    </citation>
    <scope>NUCLEOTIDE SEQUENCE [LARGE SCALE GENOMIC DNA]</scope>
    <source>
        <strain evidence="3">DSM 14684 / CIP 108061 / JCM 11494 / NBRC 100937 / ID131577</strain>
    </source>
</reference>
<keyword evidence="1" id="KW-0812">Transmembrane</keyword>
<dbReference type="PANTHER" id="PTHR34351">
    <property type="entry name" value="SLR1927 PROTEIN-RELATED"/>
    <property type="match status" value="1"/>
</dbReference>
<dbReference type="OrthoDB" id="9812729at2"/>
<dbReference type="Proteomes" id="UP000008229">
    <property type="component" value="Chromosome"/>
</dbReference>
<organism evidence="2 3">
    <name type="scientific">Conexibacter woesei (strain DSM 14684 / CCUG 47730 / CIP 108061 / JCM 11494 / NBRC 100937 / ID131577)</name>
    <dbReference type="NCBI Taxonomy" id="469383"/>
    <lineage>
        <taxon>Bacteria</taxon>
        <taxon>Bacillati</taxon>
        <taxon>Actinomycetota</taxon>
        <taxon>Thermoleophilia</taxon>
        <taxon>Solirubrobacterales</taxon>
        <taxon>Conexibacteraceae</taxon>
        <taxon>Conexibacter</taxon>
    </lineage>
</organism>
<proteinExistence type="predicted"/>
<gene>
    <name evidence="2" type="ordered locus">Cwoe_3213</name>
</gene>
<dbReference type="PANTHER" id="PTHR34351:SF1">
    <property type="entry name" value="SLR1927 PROTEIN"/>
    <property type="match status" value="1"/>
</dbReference>
<evidence type="ECO:0000256" key="1">
    <source>
        <dbReference type="SAM" id="Phobius"/>
    </source>
</evidence>
<name>D3FE16_CONWI</name>
<dbReference type="eggNOG" id="COG1721">
    <property type="taxonomic scope" value="Bacteria"/>
</dbReference>
<reference evidence="2 3" key="1">
    <citation type="journal article" date="2010" name="Stand. Genomic Sci.">
        <title>Complete genome sequence of Conexibacter woesei type strain (ID131577).</title>
        <authorList>
            <person name="Pukall R."/>
            <person name="Lapidus A."/>
            <person name="Glavina Del Rio T."/>
            <person name="Copeland A."/>
            <person name="Tice H."/>
            <person name="Cheng J.-F."/>
            <person name="Lucas S."/>
            <person name="Chen F."/>
            <person name="Nolan M."/>
            <person name="Bruce D."/>
            <person name="Goodwin L."/>
            <person name="Pitluck S."/>
            <person name="Mavromatis K."/>
            <person name="Ivanova N."/>
            <person name="Ovchinnikova G."/>
            <person name="Pati A."/>
            <person name="Chen A."/>
            <person name="Palaniappan K."/>
            <person name="Land M."/>
            <person name="Hauser L."/>
            <person name="Chang Y.-J."/>
            <person name="Jeffries C.D."/>
            <person name="Chain P."/>
            <person name="Meincke L."/>
            <person name="Sims D."/>
            <person name="Brettin T."/>
            <person name="Detter J.C."/>
            <person name="Rohde M."/>
            <person name="Goeker M."/>
            <person name="Bristow J."/>
            <person name="Eisen J.A."/>
            <person name="Markowitz V."/>
            <person name="Kyrpides N.C."/>
            <person name="Klenk H.-P."/>
            <person name="Hugenholtz P."/>
        </authorList>
    </citation>
    <scope>NUCLEOTIDE SEQUENCE [LARGE SCALE GENOMIC DNA]</scope>
    <source>
        <strain evidence="3">DSM 14684 / CIP 108061 / JCM 11494 / NBRC 100937 / ID131577</strain>
    </source>
</reference>
<dbReference type="HOGENOM" id="CLU_745369_0_0_11"/>
<evidence type="ECO:0000313" key="2">
    <source>
        <dbReference type="EMBL" id="ADB51632.1"/>
    </source>
</evidence>
<dbReference type="STRING" id="469383.Cwoe_3213"/>
<keyword evidence="3" id="KW-1185">Reference proteome</keyword>